<dbReference type="Pfam" id="PF00072">
    <property type="entry name" value="Response_reg"/>
    <property type="match status" value="1"/>
</dbReference>
<accession>A0A7W6NWX3</accession>
<dbReference type="InterPro" id="IPR001789">
    <property type="entry name" value="Sig_transdc_resp-reg_receiver"/>
</dbReference>
<protein>
    <submittedName>
        <fullName evidence="4">FixJ family two-component response regulator</fullName>
    </submittedName>
</protein>
<keyword evidence="1" id="KW-0597">Phosphoprotein</keyword>
<dbReference type="Proteomes" id="UP000557392">
    <property type="component" value="Unassembled WGS sequence"/>
</dbReference>
<gene>
    <name evidence="4" type="ORF">GGR46_002257</name>
</gene>
<keyword evidence="5" id="KW-1185">Reference proteome</keyword>
<dbReference type="InterPro" id="IPR050595">
    <property type="entry name" value="Bact_response_regulator"/>
</dbReference>
<comment type="caution">
    <text evidence="4">The sequence shown here is derived from an EMBL/GenBank/DDBJ whole genome shotgun (WGS) entry which is preliminary data.</text>
</comment>
<dbReference type="GO" id="GO:0000160">
    <property type="term" value="P:phosphorelay signal transduction system"/>
    <property type="evidence" value="ECO:0007669"/>
    <property type="project" value="InterPro"/>
</dbReference>
<dbReference type="SMART" id="SM00448">
    <property type="entry name" value="REC"/>
    <property type="match status" value="1"/>
</dbReference>
<dbReference type="RefSeq" id="WP_183997683.1">
    <property type="nucleotide sequence ID" value="NZ_JACIEH010000002.1"/>
</dbReference>
<reference evidence="4 5" key="1">
    <citation type="submission" date="2020-08" db="EMBL/GenBank/DDBJ databases">
        <title>Genomic Encyclopedia of Type Strains, Phase IV (KMG-IV): sequencing the most valuable type-strain genomes for metagenomic binning, comparative biology and taxonomic classification.</title>
        <authorList>
            <person name="Goeker M."/>
        </authorList>
    </citation>
    <scope>NUCLEOTIDE SEQUENCE [LARGE SCALE GENOMIC DNA]</scope>
    <source>
        <strain evidence="4 5">DSM 101806</strain>
    </source>
</reference>
<dbReference type="PANTHER" id="PTHR44591:SF25">
    <property type="entry name" value="CHEMOTAXIS TWO-COMPONENT RESPONSE REGULATOR"/>
    <property type="match status" value="1"/>
</dbReference>
<evidence type="ECO:0000259" key="3">
    <source>
        <dbReference type="PROSITE" id="PS50110"/>
    </source>
</evidence>
<dbReference type="AlphaFoldDB" id="A0A7W6NWX3"/>
<evidence type="ECO:0000256" key="1">
    <source>
        <dbReference type="ARBA" id="ARBA00022553"/>
    </source>
</evidence>
<sequence length="138" mass="14623">MGPRKQNLPHLLLIEDDASVRRGLQLLLQGKGYQVHSFASAAMALVDPASVETSHVVVGYSMPDCDGVQALRTLLARGWHGVAVLITAFFSDALQAEAIAAGFAAVLPKPFRDDSLLEELASAVPIDAESEAQVAEIS</sequence>
<dbReference type="EMBL" id="JACIEH010000002">
    <property type="protein sequence ID" value="MBB4098693.1"/>
    <property type="molecule type" value="Genomic_DNA"/>
</dbReference>
<proteinExistence type="predicted"/>
<name>A0A7W6NWX3_9SPHN</name>
<organism evidence="4 5">
    <name type="scientific">Sphingomonas kyeonggiensis</name>
    <dbReference type="NCBI Taxonomy" id="1268553"/>
    <lineage>
        <taxon>Bacteria</taxon>
        <taxon>Pseudomonadati</taxon>
        <taxon>Pseudomonadota</taxon>
        <taxon>Alphaproteobacteria</taxon>
        <taxon>Sphingomonadales</taxon>
        <taxon>Sphingomonadaceae</taxon>
        <taxon>Sphingomonas</taxon>
    </lineage>
</organism>
<evidence type="ECO:0000313" key="5">
    <source>
        <dbReference type="Proteomes" id="UP000557392"/>
    </source>
</evidence>
<dbReference type="Gene3D" id="3.40.50.2300">
    <property type="match status" value="1"/>
</dbReference>
<dbReference type="PANTHER" id="PTHR44591">
    <property type="entry name" value="STRESS RESPONSE REGULATOR PROTEIN 1"/>
    <property type="match status" value="1"/>
</dbReference>
<evidence type="ECO:0000313" key="4">
    <source>
        <dbReference type="EMBL" id="MBB4098693.1"/>
    </source>
</evidence>
<comment type="caution">
    <text evidence="2">Lacks conserved residue(s) required for the propagation of feature annotation.</text>
</comment>
<dbReference type="InterPro" id="IPR011006">
    <property type="entry name" value="CheY-like_superfamily"/>
</dbReference>
<feature type="domain" description="Response regulatory" evidence="3">
    <location>
        <begin position="10"/>
        <end position="124"/>
    </location>
</feature>
<dbReference type="PROSITE" id="PS50110">
    <property type="entry name" value="RESPONSE_REGULATORY"/>
    <property type="match status" value="1"/>
</dbReference>
<evidence type="ECO:0000256" key="2">
    <source>
        <dbReference type="PROSITE-ProRule" id="PRU00169"/>
    </source>
</evidence>
<dbReference type="SUPFAM" id="SSF52172">
    <property type="entry name" value="CheY-like"/>
    <property type="match status" value="1"/>
</dbReference>